<accession>A0A146KCB3</accession>
<feature type="non-terminal residue" evidence="2">
    <location>
        <position position="1"/>
    </location>
</feature>
<dbReference type="Gene3D" id="3.40.30.10">
    <property type="entry name" value="Glutaredoxin"/>
    <property type="match status" value="1"/>
</dbReference>
<evidence type="ECO:0000259" key="1">
    <source>
        <dbReference type="Pfam" id="PF00085"/>
    </source>
</evidence>
<dbReference type="CDD" id="cd02961">
    <property type="entry name" value="PDI_a_family"/>
    <property type="match status" value="1"/>
</dbReference>
<dbReference type="AlphaFoldDB" id="A0A146KCB3"/>
<feature type="domain" description="Thioredoxin" evidence="1">
    <location>
        <begin position="11"/>
        <end position="112"/>
    </location>
</feature>
<organism evidence="2">
    <name type="scientific">Trepomonas sp. PC1</name>
    <dbReference type="NCBI Taxonomy" id="1076344"/>
    <lineage>
        <taxon>Eukaryota</taxon>
        <taxon>Metamonada</taxon>
        <taxon>Diplomonadida</taxon>
        <taxon>Hexamitidae</taxon>
        <taxon>Hexamitinae</taxon>
        <taxon>Trepomonas</taxon>
    </lineage>
</organism>
<dbReference type="GO" id="GO:0005788">
    <property type="term" value="C:endoplasmic reticulum lumen"/>
    <property type="evidence" value="ECO:0007669"/>
    <property type="project" value="TreeGrafter"/>
</dbReference>
<dbReference type="Pfam" id="PF00085">
    <property type="entry name" value="Thioredoxin"/>
    <property type="match status" value="1"/>
</dbReference>
<dbReference type="InterPro" id="IPR052460">
    <property type="entry name" value="ER_disulfide_reductase"/>
</dbReference>
<dbReference type="PANTHER" id="PTHR44340:SF1">
    <property type="entry name" value="DNAJ HOMOLOG SUBFAMILY C MEMBER 10"/>
    <property type="match status" value="1"/>
</dbReference>
<dbReference type="GO" id="GO:0051787">
    <property type="term" value="F:misfolded protein binding"/>
    <property type="evidence" value="ECO:0007669"/>
    <property type="project" value="TreeGrafter"/>
</dbReference>
<dbReference type="SUPFAM" id="SSF52833">
    <property type="entry name" value="Thioredoxin-like"/>
    <property type="match status" value="1"/>
</dbReference>
<dbReference type="GO" id="GO:0036498">
    <property type="term" value="P:IRE1-mediated unfolded protein response"/>
    <property type="evidence" value="ECO:0007669"/>
    <property type="project" value="TreeGrafter"/>
</dbReference>
<dbReference type="InterPro" id="IPR013766">
    <property type="entry name" value="Thioredoxin_domain"/>
</dbReference>
<keyword evidence="2" id="KW-0413">Isomerase</keyword>
<proteinExistence type="predicted"/>
<evidence type="ECO:0000313" key="2">
    <source>
        <dbReference type="EMBL" id="JAP93146.1"/>
    </source>
</evidence>
<dbReference type="PANTHER" id="PTHR44340">
    <property type="entry name" value="DNAJ HOMOLOG SUBFAMILY C MEMBER 10"/>
    <property type="match status" value="1"/>
</dbReference>
<protein>
    <submittedName>
        <fullName evidence="2">Protein disulfide isomerase</fullName>
    </submittedName>
</protein>
<sequence>LLIQNIAMNVKNFDEQTFRSAKREAQPFAVLYWNPQGPPCQYFKQQLDEAIKQAKQLQNLQIGLVDCTMQGNRNVCNNEGIYVMPTFKLYQNKNIAIYQGQKSSQEIISWLDSNIKTEL</sequence>
<reference evidence="2" key="1">
    <citation type="submission" date="2015-07" db="EMBL/GenBank/DDBJ databases">
        <title>Adaptation to a free-living lifestyle via gene acquisitions in the diplomonad Trepomonas sp. PC1.</title>
        <authorList>
            <person name="Xu F."/>
            <person name="Jerlstrom-Hultqvist J."/>
            <person name="Kolisko M."/>
            <person name="Simpson A.G.B."/>
            <person name="Roger A.J."/>
            <person name="Svard S.G."/>
            <person name="Andersson J.O."/>
        </authorList>
    </citation>
    <scope>NUCLEOTIDE SEQUENCE</scope>
    <source>
        <strain evidence="2">PC1</strain>
    </source>
</reference>
<dbReference type="EMBL" id="GDID01003460">
    <property type="protein sequence ID" value="JAP93146.1"/>
    <property type="molecule type" value="Transcribed_RNA"/>
</dbReference>
<dbReference type="GO" id="GO:0016853">
    <property type="term" value="F:isomerase activity"/>
    <property type="evidence" value="ECO:0007669"/>
    <property type="project" value="UniProtKB-KW"/>
</dbReference>
<name>A0A146KCB3_9EUKA</name>
<dbReference type="GO" id="GO:0015035">
    <property type="term" value="F:protein-disulfide reductase activity"/>
    <property type="evidence" value="ECO:0007669"/>
    <property type="project" value="TreeGrafter"/>
</dbReference>
<dbReference type="GO" id="GO:0016671">
    <property type="term" value="F:oxidoreductase activity, acting on a sulfur group of donors, disulfide as acceptor"/>
    <property type="evidence" value="ECO:0007669"/>
    <property type="project" value="TreeGrafter"/>
</dbReference>
<gene>
    <name evidence="2" type="ORF">TPC1_14679</name>
</gene>
<dbReference type="InterPro" id="IPR036249">
    <property type="entry name" value="Thioredoxin-like_sf"/>
</dbReference>